<sequence length="202" mass="20983">MPDPTTTISSTQSKSESSSSSTPSHTPSNASPSAFSATPPSIPSGDSSDNLSDDDAAISSILSSLGVTATEDGPPATTLTVSSGLATPTTIVLSQNQTQQLETLQTCFQNDSVPIVIQNATSWNETGCNLGFYCQFNTAQYLPQYCPPLPQCQAARLSGATCPPQSKLEPVICKGGYYCPKGGASQIKCPEGSFCPQGSYRP</sequence>
<accession>A0A9P6VIA3</accession>
<reference evidence="2" key="1">
    <citation type="submission" date="2019-07" db="EMBL/GenBank/DDBJ databases">
        <title>Hyphodiscus hymeniophilus genome sequencing and assembly.</title>
        <authorList>
            <person name="Kramer G."/>
            <person name="Nodwell J."/>
        </authorList>
    </citation>
    <scope>NUCLEOTIDE SEQUENCE</scope>
    <source>
        <strain evidence="2">ATCC 34498</strain>
    </source>
</reference>
<dbReference type="Proteomes" id="UP000785200">
    <property type="component" value="Unassembled WGS sequence"/>
</dbReference>
<feature type="compositionally biased region" description="Low complexity" evidence="1">
    <location>
        <begin position="1"/>
        <end position="50"/>
    </location>
</feature>
<protein>
    <submittedName>
        <fullName evidence="2">Uncharacterized protein</fullName>
    </submittedName>
</protein>
<evidence type="ECO:0000256" key="1">
    <source>
        <dbReference type="SAM" id="MobiDB-lite"/>
    </source>
</evidence>
<comment type="caution">
    <text evidence="2">The sequence shown here is derived from an EMBL/GenBank/DDBJ whole genome shotgun (WGS) entry which is preliminary data.</text>
</comment>
<name>A0A9P6VIA3_9HELO</name>
<dbReference type="OrthoDB" id="439917at2759"/>
<dbReference type="AlphaFoldDB" id="A0A9P6VIA3"/>
<keyword evidence="3" id="KW-1185">Reference proteome</keyword>
<evidence type="ECO:0000313" key="2">
    <source>
        <dbReference type="EMBL" id="KAG0648294.1"/>
    </source>
</evidence>
<evidence type="ECO:0000313" key="3">
    <source>
        <dbReference type="Proteomes" id="UP000785200"/>
    </source>
</evidence>
<dbReference type="EMBL" id="VNKQ01000010">
    <property type="protein sequence ID" value="KAG0648294.1"/>
    <property type="molecule type" value="Genomic_DNA"/>
</dbReference>
<feature type="region of interest" description="Disordered" evidence="1">
    <location>
        <begin position="1"/>
        <end position="54"/>
    </location>
</feature>
<gene>
    <name evidence="2" type="ORF">D0Z07_5520</name>
</gene>
<organism evidence="2 3">
    <name type="scientific">Hyphodiscus hymeniophilus</name>
    <dbReference type="NCBI Taxonomy" id="353542"/>
    <lineage>
        <taxon>Eukaryota</taxon>
        <taxon>Fungi</taxon>
        <taxon>Dikarya</taxon>
        <taxon>Ascomycota</taxon>
        <taxon>Pezizomycotina</taxon>
        <taxon>Leotiomycetes</taxon>
        <taxon>Helotiales</taxon>
        <taxon>Hyphodiscaceae</taxon>
        <taxon>Hyphodiscus</taxon>
    </lineage>
</organism>
<proteinExistence type="predicted"/>